<evidence type="ECO:0000313" key="1">
    <source>
        <dbReference type="EMBL" id="SDN69970.1"/>
    </source>
</evidence>
<dbReference type="eggNOG" id="ENOG5033GDG">
    <property type="taxonomic scope" value="Bacteria"/>
</dbReference>
<dbReference type="AlphaFoldDB" id="A0A1H0DII4"/>
<dbReference type="Proteomes" id="UP000183376">
    <property type="component" value="Chromosome I"/>
</dbReference>
<keyword evidence="2" id="KW-1185">Reference proteome</keyword>
<organism evidence="1 2">
    <name type="scientific">Allokutzneria albata</name>
    <name type="common">Kibdelosporangium albatum</name>
    <dbReference type="NCBI Taxonomy" id="211114"/>
    <lineage>
        <taxon>Bacteria</taxon>
        <taxon>Bacillati</taxon>
        <taxon>Actinomycetota</taxon>
        <taxon>Actinomycetes</taxon>
        <taxon>Pseudonocardiales</taxon>
        <taxon>Pseudonocardiaceae</taxon>
        <taxon>Allokutzneria</taxon>
    </lineage>
</organism>
<accession>A0A1H0DII4</accession>
<dbReference type="STRING" id="211114.SAMN04489726_7830"/>
<proteinExistence type="predicted"/>
<protein>
    <recommendedName>
        <fullName evidence="3">Sporulation and spore germination</fullName>
    </recommendedName>
</protein>
<name>A0A1H0DII4_ALLAB</name>
<reference evidence="1 2" key="1">
    <citation type="submission" date="2016-10" db="EMBL/GenBank/DDBJ databases">
        <authorList>
            <person name="de Groot N.N."/>
        </authorList>
    </citation>
    <scope>NUCLEOTIDE SEQUENCE [LARGE SCALE GENOMIC DNA]</scope>
    <source>
        <strain evidence="1 2">DSM 44149</strain>
    </source>
</reference>
<sequence length="147" mass="15053">MLVVLLLLAGCGVRPTEIVRAGPAPILPAGGEGAVLYFLSGEQLQPASRATGQPLAPAQAVELLLGGPTDAERSAGLVTKLPFTSGRVTLSGTTLTVPIPVLSLPEEAVQQLVCTAVRALAPTEQHLGLFLSGRTGPLGYRECSAMT</sequence>
<gene>
    <name evidence="1" type="ORF">SAMN04489726_7830</name>
</gene>
<dbReference type="EMBL" id="LT629701">
    <property type="protein sequence ID" value="SDN69970.1"/>
    <property type="molecule type" value="Genomic_DNA"/>
</dbReference>
<evidence type="ECO:0000313" key="2">
    <source>
        <dbReference type="Proteomes" id="UP000183376"/>
    </source>
</evidence>
<evidence type="ECO:0008006" key="3">
    <source>
        <dbReference type="Google" id="ProtNLM"/>
    </source>
</evidence>